<reference evidence="6 7" key="1">
    <citation type="submission" date="2015-04" db="EMBL/GenBank/DDBJ databases">
        <title>Draft genome sequence of bacteremic isolate Catabacter hongkongensis type strain HKU16T.</title>
        <authorList>
            <person name="Lau S.K."/>
            <person name="Teng J.L."/>
            <person name="Huang Y."/>
            <person name="Curreem S.O."/>
            <person name="Tsui S.K."/>
            <person name="Woo P.C."/>
        </authorList>
    </citation>
    <scope>NUCLEOTIDE SEQUENCE [LARGE SCALE GENOMIC DNA]</scope>
    <source>
        <strain evidence="6 7">HKU16</strain>
    </source>
</reference>
<dbReference type="InterPro" id="IPR004184">
    <property type="entry name" value="PFL_dom"/>
</dbReference>
<keyword evidence="7" id="KW-1185">Reference proteome</keyword>
<evidence type="ECO:0000256" key="3">
    <source>
        <dbReference type="PROSITE-ProRule" id="PRU00493"/>
    </source>
</evidence>
<feature type="domain" description="Glycine radical" evidence="4">
    <location>
        <begin position="670"/>
        <end position="791"/>
    </location>
</feature>
<keyword evidence="1 3" id="KW-0556">Organic radical</keyword>
<dbReference type="GO" id="GO:0016829">
    <property type="term" value="F:lyase activity"/>
    <property type="evidence" value="ECO:0007669"/>
    <property type="project" value="UniProtKB-KW"/>
</dbReference>
<dbReference type="RefSeq" id="WP_197408948.1">
    <property type="nucleotide sequence ID" value="NZ_LAYJ01000039.1"/>
</dbReference>
<organism evidence="6 7">
    <name type="scientific">Christensenella hongkongensis</name>
    <dbReference type="NCBI Taxonomy" id="270498"/>
    <lineage>
        <taxon>Bacteria</taxon>
        <taxon>Bacillati</taxon>
        <taxon>Bacillota</taxon>
        <taxon>Clostridia</taxon>
        <taxon>Christensenellales</taxon>
        <taxon>Christensenellaceae</taxon>
        <taxon>Christensenella</taxon>
    </lineage>
</organism>
<feature type="domain" description="PFL" evidence="5">
    <location>
        <begin position="17"/>
        <end position="662"/>
    </location>
</feature>
<evidence type="ECO:0000259" key="5">
    <source>
        <dbReference type="PROSITE" id="PS51554"/>
    </source>
</evidence>
<dbReference type="SUPFAM" id="SSF51998">
    <property type="entry name" value="PFL-like glycyl radical enzymes"/>
    <property type="match status" value="1"/>
</dbReference>
<evidence type="ECO:0000313" key="6">
    <source>
        <dbReference type="EMBL" id="KKI52095.1"/>
    </source>
</evidence>
<dbReference type="PROSITE" id="PS51149">
    <property type="entry name" value="GLY_RADICAL_2"/>
    <property type="match status" value="1"/>
</dbReference>
<accession>A0A0M2NPG2</accession>
<protein>
    <submittedName>
        <fullName evidence="6">Pyruvate formate-lyase</fullName>
        <ecNumber evidence="6">2.3.1.54</ecNumber>
    </submittedName>
</protein>
<dbReference type="PANTHER" id="PTHR43641">
    <property type="entry name" value="FORMATE ACETYLTRANSFERASE 3-RELATED"/>
    <property type="match status" value="1"/>
</dbReference>
<dbReference type="GO" id="GO:0005829">
    <property type="term" value="C:cytosol"/>
    <property type="evidence" value="ECO:0007669"/>
    <property type="project" value="TreeGrafter"/>
</dbReference>
<keyword evidence="6" id="KW-0808">Transferase</keyword>
<feature type="modified residue" description="Glycine radical" evidence="3">
    <location>
        <position position="766"/>
    </location>
</feature>
<dbReference type="STRING" id="270498.CHK_0364"/>
<gene>
    <name evidence="6" type="ORF">CHK_0364</name>
</gene>
<evidence type="ECO:0000259" key="4">
    <source>
        <dbReference type="PROSITE" id="PS51149"/>
    </source>
</evidence>
<dbReference type="InterPro" id="IPR010098">
    <property type="entry name" value="PFL2/GDeHydtase_fam"/>
</dbReference>
<dbReference type="InterPro" id="IPR001150">
    <property type="entry name" value="Gly_radical"/>
</dbReference>
<dbReference type="GO" id="GO:0008861">
    <property type="term" value="F:formate C-acetyltransferase activity"/>
    <property type="evidence" value="ECO:0007669"/>
    <property type="project" value="UniProtKB-EC"/>
</dbReference>
<dbReference type="Pfam" id="PF02901">
    <property type="entry name" value="PFL-like"/>
    <property type="match status" value="1"/>
</dbReference>
<dbReference type="InterPro" id="IPR019777">
    <property type="entry name" value="Form_AcTrfase_GR_CS"/>
</dbReference>
<sequence>MDCTYTKNRILDIEISERIRKLKEKVLAEPRYISTEQACIITDVYQENEDVSVPLKRALSFAASVDNIEIKIYPEEDIVGNRTAGSKAGVIFPESGTAWLREELDTLETRDQDRFSVYGRDYDICRKVIEPYWDDKDTLENVIERKYGDLMKKVGKVVKINQTDHAQGHICPDVEKWLRLGPSGLYQEVRQKMAENPDHNEFYGSLVIVLQAACRFMMRYAELAKKMAEDLEGEDKQRMLDVAEVCDRLSRGGAYSYHSALQSTWFLFVLLQIESNASSFSPGRLDQILYPYYKKDVEAGVSEERILELTEGLWLKFNQLVYLRCYMSARYFAGFPIGFNVAIGGKHLDGTDDSNELSYIFLAAQNHIRLPQPNLSLRAYNESPAELLSVCVDTIAKGGGMPQIFNDEVVVDAMIDKGIDKKDAENYAIVGCVELTTPGNNLGWSDAAMFNVVKVIELTVNNGVCMLTGEQIGPQTGYLTDFKSFEEFENAFQKQIDYFMDIMMEIHAFVDVCHARVLPSAFLSSVISDCIEKGVDVTAGGAHYNFSGIQFIQAANLADSLAVLKQLVFDEKRFSAQQMLDMLRNNFEGYEQERQILINQVPKYGNDIEWVDAIATKWTDYFAEKLDTYTNVRGGRVQMGLYTVSAHVPMGLNVAATPEGRLAKSPLADGGVSAMYGRDKNGPTALINSVARLKHNNASNGSLLNMKFLPSMFDTAEGKSKFIALIRGLVKKKIAHVQINVMDAEELRAAQKEPDQHTNLIVRVAGYTAYFVELADDLQDEIIERTAHGGD</sequence>
<keyword evidence="6" id="KW-0670">Pyruvate</keyword>
<dbReference type="InterPro" id="IPR051215">
    <property type="entry name" value="GRE"/>
</dbReference>
<evidence type="ECO:0000256" key="1">
    <source>
        <dbReference type="ARBA" id="ARBA00022818"/>
    </source>
</evidence>
<keyword evidence="6" id="KW-0012">Acyltransferase</keyword>
<dbReference type="EMBL" id="LAYJ01000039">
    <property type="protein sequence ID" value="KKI52095.1"/>
    <property type="molecule type" value="Genomic_DNA"/>
</dbReference>
<dbReference type="Proteomes" id="UP000034076">
    <property type="component" value="Unassembled WGS sequence"/>
</dbReference>
<dbReference type="PROSITE" id="PS00850">
    <property type="entry name" value="GLY_RADICAL_1"/>
    <property type="match status" value="1"/>
</dbReference>
<dbReference type="PROSITE" id="PS51554">
    <property type="entry name" value="PFL"/>
    <property type="match status" value="1"/>
</dbReference>
<proteinExistence type="predicted"/>
<keyword evidence="2 6" id="KW-0456">Lyase</keyword>
<evidence type="ECO:0000313" key="7">
    <source>
        <dbReference type="Proteomes" id="UP000034076"/>
    </source>
</evidence>
<dbReference type="PATRIC" id="fig|270498.16.peg.2507"/>
<dbReference type="PANTHER" id="PTHR43641:SF3">
    <property type="entry name" value="DEHYDRATASE PFLD-RELATED"/>
    <property type="match status" value="1"/>
</dbReference>
<evidence type="ECO:0000256" key="2">
    <source>
        <dbReference type="ARBA" id="ARBA00023239"/>
    </source>
</evidence>
<dbReference type="AlphaFoldDB" id="A0A0M2NPG2"/>
<dbReference type="Pfam" id="PF01228">
    <property type="entry name" value="Gly_radical"/>
    <property type="match status" value="1"/>
</dbReference>
<name>A0A0M2NPG2_9FIRM</name>
<dbReference type="NCBIfam" id="TIGR01774">
    <property type="entry name" value="PFL2-3"/>
    <property type="match status" value="1"/>
</dbReference>
<dbReference type="EC" id="2.3.1.54" evidence="6"/>
<dbReference type="Gene3D" id="3.20.70.20">
    <property type="match status" value="1"/>
</dbReference>
<comment type="caution">
    <text evidence="6">The sequence shown here is derived from an EMBL/GenBank/DDBJ whole genome shotgun (WGS) entry which is preliminary data.</text>
</comment>